<comment type="similarity">
    <text evidence="2 9">Belongs to the membrane fusion protein (MFP) (TC 8.A.1) family.</text>
</comment>
<keyword evidence="7" id="KW-1133">Transmembrane helix</keyword>
<dbReference type="InterPro" id="IPR006144">
    <property type="entry name" value="Secretion_HlyD_CS"/>
</dbReference>
<dbReference type="Gene3D" id="2.40.50.100">
    <property type="match status" value="1"/>
</dbReference>
<dbReference type="Pfam" id="PF26002">
    <property type="entry name" value="Beta-barrel_AprE"/>
    <property type="match status" value="1"/>
</dbReference>
<keyword evidence="10" id="KW-0175">Coiled coil</keyword>
<dbReference type="RefSeq" id="WP_170245028.1">
    <property type="nucleotide sequence ID" value="NZ_BJZO01000039.1"/>
</dbReference>
<feature type="region of interest" description="Disordered" evidence="11">
    <location>
        <begin position="1"/>
        <end position="23"/>
    </location>
</feature>
<keyword evidence="3 9" id="KW-0813">Transport</keyword>
<feature type="coiled-coil region" evidence="10">
    <location>
        <begin position="259"/>
        <end position="322"/>
    </location>
</feature>
<evidence type="ECO:0000256" key="6">
    <source>
        <dbReference type="ARBA" id="ARBA00022692"/>
    </source>
</evidence>
<reference evidence="13 14" key="1">
    <citation type="submission" date="2019-07" db="EMBL/GenBank/DDBJ databases">
        <title>Whole genome shotgun sequence of Rhodospirillum oryzae NBRC 107573.</title>
        <authorList>
            <person name="Hosoyama A."/>
            <person name="Uohara A."/>
            <person name="Ohji S."/>
            <person name="Ichikawa N."/>
        </authorList>
    </citation>
    <scope>NUCLEOTIDE SEQUENCE [LARGE SCALE GENOMIC DNA]</scope>
    <source>
        <strain evidence="13 14">NBRC 107573</strain>
    </source>
</reference>
<gene>
    <name evidence="13" type="ORF">ROR02_16550</name>
</gene>
<evidence type="ECO:0000256" key="4">
    <source>
        <dbReference type="ARBA" id="ARBA00022475"/>
    </source>
</evidence>
<evidence type="ECO:0000256" key="8">
    <source>
        <dbReference type="ARBA" id="ARBA00023136"/>
    </source>
</evidence>
<evidence type="ECO:0000256" key="11">
    <source>
        <dbReference type="SAM" id="MobiDB-lite"/>
    </source>
</evidence>
<evidence type="ECO:0000256" key="10">
    <source>
        <dbReference type="SAM" id="Coils"/>
    </source>
</evidence>
<comment type="subcellular location">
    <subcellularLocation>
        <location evidence="1 9">Cell inner membrane</location>
        <topology evidence="1 9">Single-pass membrane protein</topology>
    </subcellularLocation>
</comment>
<name>A0A512H7V8_9PROT</name>
<dbReference type="Gene3D" id="2.40.30.170">
    <property type="match status" value="1"/>
</dbReference>
<dbReference type="EMBL" id="BJZO01000039">
    <property type="protein sequence ID" value="GEO81524.1"/>
    <property type="molecule type" value="Genomic_DNA"/>
</dbReference>
<dbReference type="InterPro" id="IPR010129">
    <property type="entry name" value="T1SS_HlyD"/>
</dbReference>
<evidence type="ECO:0000313" key="13">
    <source>
        <dbReference type="EMBL" id="GEO81524.1"/>
    </source>
</evidence>
<evidence type="ECO:0000313" key="14">
    <source>
        <dbReference type="Proteomes" id="UP000321567"/>
    </source>
</evidence>
<dbReference type="Proteomes" id="UP000321567">
    <property type="component" value="Unassembled WGS sequence"/>
</dbReference>
<proteinExistence type="inferred from homology"/>
<dbReference type="PROSITE" id="PS00543">
    <property type="entry name" value="HLYD_FAMILY"/>
    <property type="match status" value="1"/>
</dbReference>
<keyword evidence="8" id="KW-0472">Membrane</keyword>
<accession>A0A512H7V8</accession>
<evidence type="ECO:0000256" key="5">
    <source>
        <dbReference type="ARBA" id="ARBA00022519"/>
    </source>
</evidence>
<dbReference type="InterPro" id="IPR058982">
    <property type="entry name" value="Beta-barrel_AprE"/>
</dbReference>
<evidence type="ECO:0000256" key="1">
    <source>
        <dbReference type="ARBA" id="ARBA00004377"/>
    </source>
</evidence>
<dbReference type="InterPro" id="IPR050739">
    <property type="entry name" value="MFP"/>
</dbReference>
<protein>
    <recommendedName>
        <fullName evidence="9">Membrane fusion protein (MFP) family protein</fullName>
    </recommendedName>
</protein>
<dbReference type="PANTHER" id="PTHR30386">
    <property type="entry name" value="MEMBRANE FUSION SUBUNIT OF EMRAB-TOLC MULTIDRUG EFFLUX PUMP"/>
    <property type="match status" value="1"/>
</dbReference>
<dbReference type="GO" id="GO:0005886">
    <property type="term" value="C:plasma membrane"/>
    <property type="evidence" value="ECO:0007669"/>
    <property type="project" value="UniProtKB-SubCell"/>
</dbReference>
<evidence type="ECO:0000256" key="9">
    <source>
        <dbReference type="RuleBase" id="RU365093"/>
    </source>
</evidence>
<keyword evidence="14" id="KW-1185">Reference proteome</keyword>
<dbReference type="NCBIfam" id="TIGR01843">
    <property type="entry name" value="type_I_hlyD"/>
    <property type="match status" value="1"/>
</dbReference>
<dbReference type="PRINTS" id="PR01490">
    <property type="entry name" value="RTXTOXIND"/>
</dbReference>
<feature type="compositionally biased region" description="Low complexity" evidence="11">
    <location>
        <begin position="1"/>
        <end position="13"/>
    </location>
</feature>
<dbReference type="PANTHER" id="PTHR30386:SF27">
    <property type="entry name" value="MEMBRANE FUSION PROTEIN (MFP) FAMILY PROTEIN"/>
    <property type="match status" value="1"/>
</dbReference>
<sequence length="480" mass="53398">MAASAGSSEPAPGQDEESDDDASALGQFRKRLGALARERKEREVREAIIEFQSDSIEIEKGPPPRVARATAYTLLALFAFAITWASWAHVDRVVTATGQLVTKDPQIIVQPLETAVIRSIFVRPGDIVHKDDPLALLDATFVGAELDQLESQRSSFQEQVTRLQAELNGEPYQPVSSGTQDALMQTAVDLQRRSAYQARLADLDAQVAKNKAALEALVHDIDVLEDRLAVAHKIEDMRAELKKLDAGSQLQLLVAQNTRLEVTQDLERSRNRQKELRHEIAALQAQREAFMAGWRQEAASDLVDATRQLDNIMDQLRKVKRRQELIDLRSPEDAVVLSVAQRTVGSVQQAAEPLMTLVPLNSPLEAEVRISPADIGRLSVGLPSKIKIAAFPFQKHGMLEGELRVISENTFSPNNSQDSSQSYYRGLVDLTSTKLRNVPKEQRLLPGMTLTAEIKLGERSVISYFLYPLIRTFDESLREP</sequence>
<dbReference type="AlphaFoldDB" id="A0A512H7V8"/>
<comment type="caution">
    <text evidence="13">The sequence shown here is derived from an EMBL/GenBank/DDBJ whole genome shotgun (WGS) entry which is preliminary data.</text>
</comment>
<feature type="domain" description="AprE-like beta-barrel" evidence="12">
    <location>
        <begin position="364"/>
        <end position="456"/>
    </location>
</feature>
<evidence type="ECO:0000256" key="2">
    <source>
        <dbReference type="ARBA" id="ARBA00009477"/>
    </source>
</evidence>
<evidence type="ECO:0000259" key="12">
    <source>
        <dbReference type="Pfam" id="PF26002"/>
    </source>
</evidence>
<keyword evidence="6" id="KW-0812">Transmembrane</keyword>
<evidence type="ECO:0000256" key="3">
    <source>
        <dbReference type="ARBA" id="ARBA00022448"/>
    </source>
</evidence>
<keyword evidence="5 9" id="KW-0997">Cell inner membrane</keyword>
<dbReference type="GO" id="GO:0009306">
    <property type="term" value="P:protein secretion"/>
    <property type="evidence" value="ECO:0007669"/>
    <property type="project" value="InterPro"/>
</dbReference>
<keyword evidence="4 9" id="KW-1003">Cell membrane</keyword>
<evidence type="ECO:0000256" key="7">
    <source>
        <dbReference type="ARBA" id="ARBA00022989"/>
    </source>
</evidence>
<dbReference type="Gene3D" id="1.10.287.470">
    <property type="entry name" value="Helix hairpin bin"/>
    <property type="match status" value="1"/>
</dbReference>
<organism evidence="13 14">
    <name type="scientific">Pararhodospirillum oryzae</name>
    <dbReference type="NCBI Taxonomy" id="478448"/>
    <lineage>
        <taxon>Bacteria</taxon>
        <taxon>Pseudomonadati</taxon>
        <taxon>Pseudomonadota</taxon>
        <taxon>Alphaproteobacteria</taxon>
        <taxon>Rhodospirillales</taxon>
        <taxon>Rhodospirillaceae</taxon>
        <taxon>Pararhodospirillum</taxon>
    </lineage>
</organism>